<dbReference type="Proteomes" id="UP000799777">
    <property type="component" value="Unassembled WGS sequence"/>
</dbReference>
<protein>
    <submittedName>
        <fullName evidence="1">Uncharacterized protein</fullName>
    </submittedName>
</protein>
<gene>
    <name evidence="1" type="ORF">EK21DRAFT_87667</name>
</gene>
<name>A0A9P4HC05_9PLEO</name>
<comment type="caution">
    <text evidence="1">The sequence shown here is derived from an EMBL/GenBank/DDBJ whole genome shotgun (WGS) entry which is preliminary data.</text>
</comment>
<proteinExistence type="predicted"/>
<evidence type="ECO:0000313" key="2">
    <source>
        <dbReference type="Proteomes" id="UP000799777"/>
    </source>
</evidence>
<evidence type="ECO:0000313" key="1">
    <source>
        <dbReference type="EMBL" id="KAF2031840.1"/>
    </source>
</evidence>
<keyword evidence="2" id="KW-1185">Reference proteome</keyword>
<reference evidence="1" key="1">
    <citation type="journal article" date="2020" name="Stud. Mycol.">
        <title>101 Dothideomycetes genomes: a test case for predicting lifestyles and emergence of pathogens.</title>
        <authorList>
            <person name="Haridas S."/>
            <person name="Albert R."/>
            <person name="Binder M."/>
            <person name="Bloem J."/>
            <person name="Labutti K."/>
            <person name="Salamov A."/>
            <person name="Andreopoulos B."/>
            <person name="Baker S."/>
            <person name="Barry K."/>
            <person name="Bills G."/>
            <person name="Bluhm B."/>
            <person name="Cannon C."/>
            <person name="Castanera R."/>
            <person name="Culley D."/>
            <person name="Daum C."/>
            <person name="Ezra D."/>
            <person name="Gonzalez J."/>
            <person name="Henrissat B."/>
            <person name="Kuo A."/>
            <person name="Liang C."/>
            <person name="Lipzen A."/>
            <person name="Lutzoni F."/>
            <person name="Magnuson J."/>
            <person name="Mondo S."/>
            <person name="Nolan M."/>
            <person name="Ohm R."/>
            <person name="Pangilinan J."/>
            <person name="Park H.-J."/>
            <person name="Ramirez L."/>
            <person name="Alfaro M."/>
            <person name="Sun H."/>
            <person name="Tritt A."/>
            <person name="Yoshinaga Y."/>
            <person name="Zwiers L.-H."/>
            <person name="Turgeon B."/>
            <person name="Goodwin S."/>
            <person name="Spatafora J."/>
            <person name="Crous P."/>
            <person name="Grigoriev I."/>
        </authorList>
    </citation>
    <scope>NUCLEOTIDE SEQUENCE</scope>
    <source>
        <strain evidence="1">CBS 110217</strain>
    </source>
</reference>
<dbReference type="EMBL" id="ML978177">
    <property type="protein sequence ID" value="KAF2031840.1"/>
    <property type="molecule type" value="Genomic_DNA"/>
</dbReference>
<sequence>MIGAVLESMYANRARSMVHDVQCIHPMRRLTNIQMATRQPQKILKRKSVSKPITKKFGAVIAFGLMTQGFNVAYFDGAAMRALSLTGVDHLCHLPEVCLGLPPIVRESPVYPEGHVVGPNEKDAKKSEAYHSQENLVSCALARSSVFEVSRFDSAVLHA</sequence>
<organism evidence="1 2">
    <name type="scientific">Setomelanomma holmii</name>
    <dbReference type="NCBI Taxonomy" id="210430"/>
    <lineage>
        <taxon>Eukaryota</taxon>
        <taxon>Fungi</taxon>
        <taxon>Dikarya</taxon>
        <taxon>Ascomycota</taxon>
        <taxon>Pezizomycotina</taxon>
        <taxon>Dothideomycetes</taxon>
        <taxon>Pleosporomycetidae</taxon>
        <taxon>Pleosporales</taxon>
        <taxon>Pleosporineae</taxon>
        <taxon>Phaeosphaeriaceae</taxon>
        <taxon>Setomelanomma</taxon>
    </lineage>
</organism>
<dbReference type="AlphaFoldDB" id="A0A9P4HC05"/>
<accession>A0A9P4HC05</accession>